<comment type="caution">
    <text evidence="1">The sequence shown here is derived from an EMBL/GenBank/DDBJ whole genome shotgun (WGS) entry which is preliminary data.</text>
</comment>
<dbReference type="EMBL" id="BJFL01000059">
    <property type="protein sequence ID" value="GDY33812.1"/>
    <property type="molecule type" value="Genomic_DNA"/>
</dbReference>
<dbReference type="RefSeq" id="WP_137816726.1">
    <property type="nucleotide sequence ID" value="NZ_BJFL01000059.1"/>
</dbReference>
<dbReference type="Gene3D" id="2.60.120.620">
    <property type="entry name" value="q2cbj1_9rhob like domain"/>
    <property type="match status" value="1"/>
</dbReference>
<dbReference type="GO" id="GO:0016706">
    <property type="term" value="F:2-oxoglutarate-dependent dioxygenase activity"/>
    <property type="evidence" value="ECO:0007669"/>
    <property type="project" value="UniProtKB-ARBA"/>
</dbReference>
<dbReference type="PANTHER" id="PTHR20883">
    <property type="entry name" value="PHYTANOYL-COA DIOXYGENASE DOMAIN CONTAINING 1"/>
    <property type="match status" value="1"/>
</dbReference>
<organism evidence="1 2">
    <name type="scientific">Gandjariella thermophila</name>
    <dbReference type="NCBI Taxonomy" id="1931992"/>
    <lineage>
        <taxon>Bacteria</taxon>
        <taxon>Bacillati</taxon>
        <taxon>Actinomycetota</taxon>
        <taxon>Actinomycetes</taxon>
        <taxon>Pseudonocardiales</taxon>
        <taxon>Pseudonocardiaceae</taxon>
        <taxon>Gandjariella</taxon>
    </lineage>
</organism>
<protein>
    <recommendedName>
        <fullName evidence="3">Phytanoyl-CoA dioxygenase family protein</fullName>
    </recommendedName>
</protein>
<dbReference type="InterPro" id="IPR008775">
    <property type="entry name" value="Phytyl_CoA_dOase-like"/>
</dbReference>
<gene>
    <name evidence="1" type="ORF">GTS_54450</name>
</gene>
<sequence>MRDLSEIHGPLVERNAFDPEEYLFADEHLAEFHDRGFIAGIPVLSEAELARLRAEIEELSDPDHDGRELWYEYQDLSENGVFQGGFLHGSGAWRVRPGFHDLLWNPAITVRLRQLVGGSVRLLHDQVLAKPSGQGGSVLWHQDYSYWRYTQPMCHATCWVALDDATVENGCLQYIPGSHRWGVLLPQASKADEAMDYVFGQLTTEQRAAFTPVPAEVPAGSAVFHHPLVIHSSAPNRSAKPRRATTIHVMRDGTRAAVDLPEVNGLPAWLVGGAGEEYPLVDEPAGSPLGGKFFPVLI</sequence>
<dbReference type="AlphaFoldDB" id="A0A4D4JEH0"/>
<proteinExistence type="predicted"/>
<evidence type="ECO:0008006" key="3">
    <source>
        <dbReference type="Google" id="ProtNLM"/>
    </source>
</evidence>
<dbReference type="PANTHER" id="PTHR20883:SF48">
    <property type="entry name" value="ECTOINE DIOXYGENASE"/>
    <property type="match status" value="1"/>
</dbReference>
<name>A0A4D4JEH0_9PSEU</name>
<dbReference type="Proteomes" id="UP000298860">
    <property type="component" value="Unassembled WGS sequence"/>
</dbReference>
<evidence type="ECO:0000313" key="1">
    <source>
        <dbReference type="EMBL" id="GDY33812.1"/>
    </source>
</evidence>
<reference evidence="2" key="1">
    <citation type="submission" date="2019-04" db="EMBL/GenBank/DDBJ databases">
        <title>Draft genome sequence of Pseudonocardiaceae bacterium SL3-2-4.</title>
        <authorList>
            <person name="Ningsih F."/>
            <person name="Yokota A."/>
            <person name="Sakai Y."/>
            <person name="Nanatani K."/>
            <person name="Yabe S."/>
            <person name="Oetari A."/>
            <person name="Sjamsuridzal W."/>
        </authorList>
    </citation>
    <scope>NUCLEOTIDE SEQUENCE [LARGE SCALE GENOMIC DNA]</scope>
    <source>
        <strain evidence="2">SL3-2-4</strain>
    </source>
</reference>
<dbReference type="Pfam" id="PF05721">
    <property type="entry name" value="PhyH"/>
    <property type="match status" value="1"/>
</dbReference>
<evidence type="ECO:0000313" key="2">
    <source>
        <dbReference type="Proteomes" id="UP000298860"/>
    </source>
</evidence>
<accession>A0A4D4JEH0</accession>
<dbReference type="GO" id="GO:0005506">
    <property type="term" value="F:iron ion binding"/>
    <property type="evidence" value="ECO:0007669"/>
    <property type="project" value="UniProtKB-ARBA"/>
</dbReference>
<dbReference type="OrthoDB" id="9796766at2"/>
<keyword evidence="2" id="KW-1185">Reference proteome</keyword>
<dbReference type="SUPFAM" id="SSF51197">
    <property type="entry name" value="Clavaminate synthase-like"/>
    <property type="match status" value="1"/>
</dbReference>